<keyword evidence="3" id="KW-1185">Reference proteome</keyword>
<dbReference type="PROSITE" id="PS51534">
    <property type="entry name" value="SEFIR"/>
    <property type="match status" value="1"/>
</dbReference>
<comment type="caution">
    <text evidence="2">The sequence shown here is derived from an EMBL/GenBank/DDBJ whole genome shotgun (WGS) entry which is preliminary data.</text>
</comment>
<dbReference type="Gene3D" id="3.40.50.10140">
    <property type="entry name" value="Toll/interleukin-1 receptor homology (TIR) domain"/>
    <property type="match status" value="1"/>
</dbReference>
<dbReference type="Pfam" id="PF08357">
    <property type="entry name" value="SEFIR"/>
    <property type="match status" value="1"/>
</dbReference>
<reference evidence="2 3" key="1">
    <citation type="submission" date="2020-01" db="EMBL/GenBank/DDBJ databases">
        <title>Kibdelosporangium persica a novel Actinomycetes from a hot desert in Iran.</title>
        <authorList>
            <person name="Safaei N."/>
            <person name="Zaburannyi N."/>
            <person name="Mueller R."/>
            <person name="Wink J."/>
        </authorList>
    </citation>
    <scope>NUCLEOTIDE SEQUENCE [LARGE SCALE GENOMIC DNA]</scope>
    <source>
        <strain evidence="2 3">4NS15</strain>
    </source>
</reference>
<dbReference type="SUPFAM" id="SSF52200">
    <property type="entry name" value="Toll/Interleukin receptor TIR domain"/>
    <property type="match status" value="1"/>
</dbReference>
<dbReference type="InterPro" id="IPR013568">
    <property type="entry name" value="SEFIR_dom"/>
</dbReference>
<accession>A0ABX2FFL5</accession>
<feature type="domain" description="SEFIR" evidence="1">
    <location>
        <begin position="231"/>
        <end position="369"/>
    </location>
</feature>
<protein>
    <submittedName>
        <fullName evidence="2">SEFIR domain-containing protein</fullName>
    </submittedName>
</protein>
<proteinExistence type="predicted"/>
<name>A0ABX2FFL5_9PSEU</name>
<evidence type="ECO:0000313" key="2">
    <source>
        <dbReference type="EMBL" id="NRN70179.1"/>
    </source>
</evidence>
<dbReference type="EMBL" id="JAAATY010000035">
    <property type="protein sequence ID" value="NRN70179.1"/>
    <property type="molecule type" value="Genomic_DNA"/>
</dbReference>
<sequence length="389" mass="43118">MRPEDGIGVPLTLVDNSGRRIDTGPEEVVFGALRLSRWHVHPVAGVHAAFPGKAAHLVKINYDLRIDPGAPVMRWFEIGFPLADRDSTVVAAVPRGATEPQPATSYALSRNLEFVPVDNSAALVHIPPTDGPVHVYGASGDSIRWLHVAPGRTGVRPGSYSAWIVLLTPGGRTEQKFRLTARFEPRLADGDDFHPVPKSTEFSISLTESTRSPLVEAEKRGGSGVGLPRPSPRVFICYAHEDETHKKKVRDFADLLRESGLDPRIDKDQEGPRTEWDHWALREIREADFVAVIASPTCKAVGEGTYESTGHPGIRSELGVIRNLLQKHPEWRSYLLPIVLPGCSTDDIPMFLHPATMDHYIVEALTRTEIEYLLKTIRATQPWQGWGQR</sequence>
<evidence type="ECO:0000259" key="1">
    <source>
        <dbReference type="PROSITE" id="PS51534"/>
    </source>
</evidence>
<gene>
    <name evidence="2" type="ORF">GC106_74440</name>
</gene>
<dbReference type="Proteomes" id="UP000763557">
    <property type="component" value="Unassembled WGS sequence"/>
</dbReference>
<evidence type="ECO:0000313" key="3">
    <source>
        <dbReference type="Proteomes" id="UP000763557"/>
    </source>
</evidence>
<organism evidence="2 3">
    <name type="scientific">Kibdelosporangium persicum</name>
    <dbReference type="NCBI Taxonomy" id="2698649"/>
    <lineage>
        <taxon>Bacteria</taxon>
        <taxon>Bacillati</taxon>
        <taxon>Actinomycetota</taxon>
        <taxon>Actinomycetes</taxon>
        <taxon>Pseudonocardiales</taxon>
        <taxon>Pseudonocardiaceae</taxon>
        <taxon>Kibdelosporangium</taxon>
    </lineage>
</organism>
<dbReference type="InterPro" id="IPR035897">
    <property type="entry name" value="Toll_tir_struct_dom_sf"/>
</dbReference>
<dbReference type="RefSeq" id="WP_173141175.1">
    <property type="nucleotide sequence ID" value="NZ_CBCSGW010000041.1"/>
</dbReference>